<sequence length="486" mass="57059">MSNLLESASYWNSKGIILDRMGKHNEALECFEKARSIDPQNIDVITNIGISFDKLDKYLEALKFYDLALEKQEDPKTLYNKGISLSKLGRYPEAVDCFNRVLKEEKNNKNAIINLCIALQKMGRLDEAILILKEWGEFDYLYTRAYLMLENGKKQIEDSINLFQICLNENPESIPSLENISYALKMLGMDGESLRYLENVRYLYSERRKVEEKIKNLKELLVLCLDNYEKIGELLKTKKNSSKSYSFYKDIFEGLFHDILIIDDDYSSFLDNYGKRSISSSNVYIKELLSRINNLNNSIETLKLKIEEGIGRPSIKYIFYILDSLEKKKESEIEIYLINNGDMPAFEISVSIEKNKDLNLEKIEEKIPSLKPMEYKSYKISLKPKNQGIFEIRALCNYYGEGIFETKTVYPIEIPYYLDEESAIFISYLKKLRLDTDTTAEEIKRRWKELSKYYHPDTTQDENEKALKERILKEINEAYDELKNYY</sequence>
<evidence type="ECO:0000313" key="6">
    <source>
        <dbReference type="EMBL" id="KYC51875.1"/>
    </source>
</evidence>
<dbReference type="SMART" id="SM00028">
    <property type="entry name" value="TPR"/>
    <property type="match status" value="3"/>
</dbReference>
<feature type="repeat" description="TPR" evidence="3">
    <location>
        <begin position="75"/>
        <end position="108"/>
    </location>
</feature>
<dbReference type="Proteomes" id="UP000075578">
    <property type="component" value="Unassembled WGS sequence"/>
</dbReference>
<keyword evidence="2 3" id="KW-0802">TPR repeat</keyword>
<evidence type="ECO:0000256" key="4">
    <source>
        <dbReference type="SAM" id="Coils"/>
    </source>
</evidence>
<evidence type="ECO:0000256" key="1">
    <source>
        <dbReference type="ARBA" id="ARBA00022737"/>
    </source>
</evidence>
<dbReference type="CDD" id="cd06257">
    <property type="entry name" value="DnaJ"/>
    <property type="match status" value="1"/>
</dbReference>
<dbReference type="SUPFAM" id="SSF46565">
    <property type="entry name" value="Chaperone J-domain"/>
    <property type="match status" value="1"/>
</dbReference>
<dbReference type="InterPro" id="IPR001623">
    <property type="entry name" value="DnaJ_domain"/>
</dbReference>
<feature type="domain" description="J" evidence="5">
    <location>
        <begin position="427"/>
        <end position="486"/>
    </location>
</feature>
<evidence type="ECO:0000256" key="3">
    <source>
        <dbReference type="PROSITE-ProRule" id="PRU00339"/>
    </source>
</evidence>
<evidence type="ECO:0000313" key="7">
    <source>
        <dbReference type="Proteomes" id="UP000075578"/>
    </source>
</evidence>
<dbReference type="InterPro" id="IPR051685">
    <property type="entry name" value="Ycf3/AcsC/BcsC/TPR_MFPF"/>
</dbReference>
<comment type="caution">
    <text evidence="6">The sequence shown here is derived from an EMBL/GenBank/DDBJ whole genome shotgun (WGS) entry which is preliminary data.</text>
</comment>
<proteinExistence type="predicted"/>
<name>A0A150J428_9EURY</name>
<dbReference type="InterPro" id="IPR011990">
    <property type="entry name" value="TPR-like_helical_dom_sf"/>
</dbReference>
<dbReference type="PROSITE" id="PS50005">
    <property type="entry name" value="TPR"/>
    <property type="match status" value="2"/>
</dbReference>
<reference evidence="6 7" key="1">
    <citation type="journal article" date="2016" name="ISME J.">
        <title>Chasing the elusive Euryarchaeota class WSA2: genomes reveal a uniquely fastidious methyl-reducing methanogen.</title>
        <authorList>
            <person name="Nobu M.K."/>
            <person name="Narihiro T."/>
            <person name="Kuroda K."/>
            <person name="Mei R."/>
            <person name="Liu W.T."/>
        </authorList>
    </citation>
    <scope>NUCLEOTIDE SEQUENCE [LARGE SCALE GENOMIC DNA]</scope>
    <source>
        <strain evidence="6">U1lsi0528_Bin089</strain>
    </source>
</reference>
<dbReference type="EMBL" id="LNGD01000050">
    <property type="protein sequence ID" value="KYC51875.1"/>
    <property type="molecule type" value="Genomic_DNA"/>
</dbReference>
<dbReference type="Gene3D" id="1.10.287.110">
    <property type="entry name" value="DnaJ domain"/>
    <property type="match status" value="1"/>
</dbReference>
<keyword evidence="4" id="KW-0175">Coiled coil</keyword>
<dbReference type="Gene3D" id="1.25.40.10">
    <property type="entry name" value="Tetratricopeptide repeat domain"/>
    <property type="match status" value="2"/>
</dbReference>
<dbReference type="Pfam" id="PF00515">
    <property type="entry name" value="TPR_1"/>
    <property type="match status" value="2"/>
</dbReference>
<dbReference type="PANTHER" id="PTHR44943:SF8">
    <property type="entry name" value="TPR REPEAT-CONTAINING PROTEIN MJ0263"/>
    <property type="match status" value="1"/>
</dbReference>
<dbReference type="PROSITE" id="PS50076">
    <property type="entry name" value="DNAJ_2"/>
    <property type="match status" value="1"/>
</dbReference>
<evidence type="ECO:0000259" key="5">
    <source>
        <dbReference type="PROSITE" id="PS50076"/>
    </source>
</evidence>
<organism evidence="6 7">
    <name type="scientific">Candidatus Methanofastidiosum methylothiophilum</name>
    <dbReference type="NCBI Taxonomy" id="1705564"/>
    <lineage>
        <taxon>Archaea</taxon>
        <taxon>Methanobacteriati</taxon>
        <taxon>Methanobacteriota</taxon>
        <taxon>Stenosarchaea group</taxon>
        <taxon>Candidatus Methanofastidiosia</taxon>
        <taxon>Candidatus Methanofastidiosales</taxon>
        <taxon>Candidatus Methanofastidiosaceae</taxon>
        <taxon>Candidatus Methanofastidiosum</taxon>
    </lineage>
</organism>
<dbReference type="SUPFAM" id="SSF48452">
    <property type="entry name" value="TPR-like"/>
    <property type="match status" value="1"/>
</dbReference>
<dbReference type="AlphaFoldDB" id="A0A150J428"/>
<dbReference type="Pfam" id="PF00226">
    <property type="entry name" value="DnaJ"/>
    <property type="match status" value="1"/>
</dbReference>
<gene>
    <name evidence="6" type="ORF">AMQ74_00955</name>
</gene>
<dbReference type="PANTHER" id="PTHR44943">
    <property type="entry name" value="CELLULOSE SYNTHASE OPERON PROTEIN C"/>
    <property type="match status" value="1"/>
</dbReference>
<feature type="repeat" description="TPR" evidence="3">
    <location>
        <begin position="8"/>
        <end position="41"/>
    </location>
</feature>
<evidence type="ECO:0000256" key="2">
    <source>
        <dbReference type="ARBA" id="ARBA00022803"/>
    </source>
</evidence>
<accession>A0A150J428</accession>
<dbReference type="SMART" id="SM00271">
    <property type="entry name" value="DnaJ"/>
    <property type="match status" value="1"/>
</dbReference>
<dbReference type="InterPro" id="IPR036869">
    <property type="entry name" value="J_dom_sf"/>
</dbReference>
<feature type="coiled-coil region" evidence="4">
    <location>
        <begin position="200"/>
        <end position="227"/>
    </location>
</feature>
<dbReference type="InterPro" id="IPR019734">
    <property type="entry name" value="TPR_rpt"/>
</dbReference>
<protein>
    <submittedName>
        <fullName evidence="6">Photosystem I assembly protein Ycf3</fullName>
    </submittedName>
</protein>
<keyword evidence="1" id="KW-0677">Repeat</keyword>